<feature type="binding site" evidence="1">
    <location>
        <position position="152"/>
    </location>
    <ligand>
        <name>ATP</name>
        <dbReference type="ChEBI" id="CHEBI:30616"/>
    </ligand>
</feature>
<feature type="binding site" evidence="1">
    <location>
        <position position="127"/>
    </location>
    <ligand>
        <name>Mg(2+)</name>
        <dbReference type="ChEBI" id="CHEBI:18420"/>
        <label>1</label>
    </ligand>
</feature>
<feature type="binding site" evidence="1">
    <location>
        <position position="327"/>
    </location>
    <ligand>
        <name>substrate</name>
    </ligand>
</feature>
<dbReference type="Pfam" id="PF02769">
    <property type="entry name" value="AIRS_C"/>
    <property type="match status" value="1"/>
</dbReference>
<evidence type="ECO:0000313" key="4">
    <source>
        <dbReference type="EMBL" id="TET07857.1"/>
    </source>
</evidence>
<dbReference type="GO" id="GO:0009228">
    <property type="term" value="P:thiamine biosynthetic process"/>
    <property type="evidence" value="ECO:0007669"/>
    <property type="project" value="UniProtKB-KW"/>
</dbReference>
<feature type="binding site" evidence="1">
    <location>
        <position position="79"/>
    </location>
    <ligand>
        <name>Mg(2+)</name>
        <dbReference type="ChEBI" id="CHEBI:18420"/>
        <label>3</label>
    </ligand>
</feature>
<dbReference type="PANTHER" id="PTHR30270:SF0">
    <property type="entry name" value="THIAMINE-MONOPHOSPHATE KINASE"/>
    <property type="match status" value="1"/>
</dbReference>
<feature type="domain" description="PurM-like N-terminal" evidence="2">
    <location>
        <begin position="31"/>
        <end position="144"/>
    </location>
</feature>
<dbReference type="GO" id="GO:0005524">
    <property type="term" value="F:ATP binding"/>
    <property type="evidence" value="ECO:0007669"/>
    <property type="project" value="UniProtKB-UniRule"/>
</dbReference>
<feature type="binding site" evidence="1">
    <location>
        <position position="50"/>
    </location>
    <ligand>
        <name>Mg(2+)</name>
        <dbReference type="ChEBI" id="CHEBI:18420"/>
        <label>2</label>
    </ligand>
</feature>
<evidence type="ECO:0000259" key="3">
    <source>
        <dbReference type="Pfam" id="PF02769"/>
    </source>
</evidence>
<dbReference type="SUPFAM" id="SSF55326">
    <property type="entry name" value="PurM N-terminal domain-like"/>
    <property type="match status" value="1"/>
</dbReference>
<dbReference type="Gene3D" id="3.30.1330.10">
    <property type="entry name" value="PurM-like, N-terminal domain"/>
    <property type="match status" value="1"/>
</dbReference>
<dbReference type="GO" id="GO:0000287">
    <property type="term" value="F:magnesium ion binding"/>
    <property type="evidence" value="ECO:0007669"/>
    <property type="project" value="UniProtKB-UniRule"/>
</dbReference>
<proteinExistence type="inferred from homology"/>
<name>A0A523RQ17_UNCAE</name>
<feature type="binding site" evidence="1">
    <location>
        <position position="57"/>
    </location>
    <ligand>
        <name>substrate</name>
    </ligand>
</feature>
<comment type="function">
    <text evidence="1">Catalyzes the ATP-dependent phosphorylation of thiamine-monophosphate (TMP) to form thiamine-pyrophosphate (TPP), the active form of vitamin B1.</text>
</comment>
<dbReference type="CDD" id="cd02194">
    <property type="entry name" value="ThiL"/>
    <property type="match status" value="1"/>
</dbReference>
<dbReference type="AlphaFoldDB" id="A0A523RQ17"/>
<dbReference type="InterPro" id="IPR006283">
    <property type="entry name" value="ThiL-like"/>
</dbReference>
<feature type="binding site" evidence="1">
    <location>
        <position position="222"/>
    </location>
    <ligand>
        <name>ATP</name>
        <dbReference type="ChEBI" id="CHEBI:30616"/>
    </ligand>
</feature>
<feature type="binding site" evidence="1">
    <location>
        <position position="223"/>
    </location>
    <ligand>
        <name>Mg(2+)</name>
        <dbReference type="ChEBI" id="CHEBI:18420"/>
        <label>5</label>
    </ligand>
</feature>
<evidence type="ECO:0000259" key="2">
    <source>
        <dbReference type="Pfam" id="PF00586"/>
    </source>
</evidence>
<dbReference type="GO" id="GO:0009030">
    <property type="term" value="F:thiamine-phosphate kinase activity"/>
    <property type="evidence" value="ECO:0007669"/>
    <property type="project" value="UniProtKB-UniRule"/>
</dbReference>
<dbReference type="HAMAP" id="MF_02128">
    <property type="entry name" value="TMP_kinase"/>
    <property type="match status" value="1"/>
</dbReference>
<sequence>MKLTEIGEFGLIGRIRSDLENFQKGAIIGIGDDTAAIEISSEDLLLFTTDTLVEDVHFKWNYTSPFQVGQKALAVNVSDIAAVGGRPTYCLISLGFPQNTEASLVDDLYKGLKEAASLYKVGIIGGDLVRSPVFIITVSLLGRVKKKRIILRSGAKKADLICVTGKLGGAAAGLACLKRADLKLNQSAREFLIKRHLMPSPRLVEAQEIARKNMATAMIDISDGLVSDLTRLTEESGVGAILWEDKLPVASSTRDLARELGKSPLEWALYGGEDYELLFTVSQDKKEKIEKNLDFSFALIGEIVDKREGVYLMDKTGTRTRIEGKGYNHFLK</sequence>
<feature type="binding site" evidence="1">
    <location>
        <position position="109"/>
    </location>
    <ligand>
        <name>ATP</name>
        <dbReference type="ChEBI" id="CHEBI:30616"/>
    </ligand>
</feature>
<keyword evidence="1" id="KW-0067">ATP-binding</keyword>
<keyword evidence="1 4" id="KW-0418">Kinase</keyword>
<feature type="binding site" evidence="1">
    <location>
        <position position="79"/>
    </location>
    <ligand>
        <name>Mg(2+)</name>
        <dbReference type="ChEBI" id="CHEBI:18420"/>
        <label>2</label>
    </ligand>
</feature>
<comment type="similarity">
    <text evidence="1">Belongs to the thiamine-monophosphate kinase family.</text>
</comment>
<comment type="catalytic activity">
    <reaction evidence="1">
        <text>thiamine phosphate + ATP = thiamine diphosphate + ADP</text>
        <dbReference type="Rhea" id="RHEA:15913"/>
        <dbReference type="ChEBI" id="CHEBI:30616"/>
        <dbReference type="ChEBI" id="CHEBI:37575"/>
        <dbReference type="ChEBI" id="CHEBI:58937"/>
        <dbReference type="ChEBI" id="CHEBI:456216"/>
        <dbReference type="EC" id="2.7.4.16"/>
    </reaction>
</comment>
<organism evidence="4 5">
    <name type="scientific">Aerophobetes bacterium</name>
    <dbReference type="NCBI Taxonomy" id="2030807"/>
    <lineage>
        <taxon>Bacteria</taxon>
        <taxon>Candidatus Aerophobota</taxon>
    </lineage>
</organism>
<comment type="miscellaneous">
    <text evidence="1">Reaction mechanism of ThiL seems to utilize a direct, inline transfer of the gamma-phosphate of ATP to TMP rather than a phosphorylated enzyme intermediate.</text>
</comment>
<feature type="domain" description="PurM-like C-terminal" evidence="3">
    <location>
        <begin position="159"/>
        <end position="309"/>
    </location>
</feature>
<dbReference type="PANTHER" id="PTHR30270">
    <property type="entry name" value="THIAMINE-MONOPHOSPHATE KINASE"/>
    <property type="match status" value="1"/>
</dbReference>
<dbReference type="Pfam" id="PF00586">
    <property type="entry name" value="AIRS"/>
    <property type="match status" value="1"/>
</dbReference>
<feature type="binding site" evidence="1">
    <location>
        <position position="50"/>
    </location>
    <ligand>
        <name>Mg(2+)</name>
        <dbReference type="ChEBI" id="CHEBI:18420"/>
        <label>1</label>
    </ligand>
</feature>
<reference evidence="4 5" key="1">
    <citation type="submission" date="2019-03" db="EMBL/GenBank/DDBJ databases">
        <title>Metabolic potential of uncultured bacteria and archaea associated with petroleum seepage in deep-sea sediments.</title>
        <authorList>
            <person name="Dong X."/>
            <person name="Hubert C."/>
        </authorList>
    </citation>
    <scope>NUCLEOTIDE SEQUENCE [LARGE SCALE GENOMIC DNA]</scope>
    <source>
        <strain evidence="4">E44_bin7</strain>
    </source>
</reference>
<dbReference type="EC" id="2.7.4.16" evidence="1"/>
<evidence type="ECO:0000256" key="1">
    <source>
        <dbReference type="HAMAP-Rule" id="MF_02128"/>
    </source>
</evidence>
<dbReference type="InterPro" id="IPR036676">
    <property type="entry name" value="PurM-like_C_sf"/>
</dbReference>
<feature type="binding site" evidence="1">
    <location>
        <position position="49"/>
    </location>
    <ligand>
        <name>Mg(2+)</name>
        <dbReference type="ChEBI" id="CHEBI:18420"/>
        <label>1</label>
    </ligand>
</feature>
<feature type="binding site" evidence="1">
    <location>
        <position position="33"/>
    </location>
    <ligand>
        <name>Mg(2+)</name>
        <dbReference type="ChEBI" id="CHEBI:18420"/>
        <label>3</label>
    </ligand>
</feature>
<feature type="binding site" evidence="1">
    <location>
        <begin position="126"/>
        <end position="127"/>
    </location>
    <ligand>
        <name>ATP</name>
        <dbReference type="ChEBI" id="CHEBI:30616"/>
    </ligand>
</feature>
<dbReference type="GO" id="GO:0009229">
    <property type="term" value="P:thiamine diphosphate biosynthetic process"/>
    <property type="evidence" value="ECO:0007669"/>
    <property type="project" value="UniProtKB-UniRule"/>
</dbReference>
<keyword evidence="1 4" id="KW-0808">Transferase</keyword>
<feature type="binding site" evidence="1">
    <location>
        <position position="220"/>
    </location>
    <ligand>
        <name>Mg(2+)</name>
        <dbReference type="ChEBI" id="CHEBI:18420"/>
        <label>3</label>
    </ligand>
</feature>
<gene>
    <name evidence="1 4" type="primary">thiL</name>
    <name evidence="4" type="ORF">E3J84_06925</name>
</gene>
<feature type="binding site" evidence="1">
    <location>
        <position position="79"/>
    </location>
    <ligand>
        <name>Mg(2+)</name>
        <dbReference type="ChEBI" id="CHEBI:18420"/>
        <label>4</label>
    </ligand>
</feature>
<feature type="binding site" evidence="1">
    <location>
        <position position="33"/>
    </location>
    <ligand>
        <name>Mg(2+)</name>
        <dbReference type="ChEBI" id="CHEBI:18420"/>
        <label>4</label>
    </ligand>
</feature>
<feature type="binding site" evidence="1">
    <location>
        <position position="48"/>
    </location>
    <ligand>
        <name>Mg(2+)</name>
        <dbReference type="ChEBI" id="CHEBI:18420"/>
        <label>4</label>
    </ligand>
</feature>
<keyword evidence="1" id="KW-0547">Nucleotide-binding</keyword>
<keyword evidence="1" id="KW-0479">Metal-binding</keyword>
<dbReference type="InterPro" id="IPR016188">
    <property type="entry name" value="PurM-like_N"/>
</dbReference>
<dbReference type="Proteomes" id="UP000316360">
    <property type="component" value="Unassembled WGS sequence"/>
</dbReference>
<feature type="binding site" evidence="1">
    <location>
        <position position="273"/>
    </location>
    <ligand>
        <name>substrate</name>
    </ligand>
</feature>
<protein>
    <recommendedName>
        <fullName evidence="1">Thiamine-monophosphate kinase</fullName>
        <shortName evidence="1">TMP kinase</shortName>
        <shortName evidence="1">Thiamine-phosphate kinase</shortName>
        <ecNumber evidence="1">2.7.4.16</ecNumber>
    </recommendedName>
</protein>
<dbReference type="PIRSF" id="PIRSF005303">
    <property type="entry name" value="Thiam_monoph_kin"/>
    <property type="match status" value="1"/>
</dbReference>
<dbReference type="UniPathway" id="UPA00060">
    <property type="reaction ID" value="UER00142"/>
</dbReference>
<comment type="pathway">
    <text evidence="1">Cofactor biosynthesis; thiamine diphosphate biosynthesis; thiamine diphosphate from thiamine phosphate: step 1/1.</text>
</comment>
<dbReference type="Gene3D" id="3.90.650.10">
    <property type="entry name" value="PurM-like C-terminal domain"/>
    <property type="match status" value="1"/>
</dbReference>
<dbReference type="NCBIfam" id="TIGR01379">
    <property type="entry name" value="thiL"/>
    <property type="match status" value="1"/>
</dbReference>
<accession>A0A523RQ17</accession>
<dbReference type="SUPFAM" id="SSF56042">
    <property type="entry name" value="PurM C-terminal domain-like"/>
    <property type="match status" value="1"/>
</dbReference>
<keyword evidence="1" id="KW-0460">Magnesium</keyword>
<dbReference type="InterPro" id="IPR036921">
    <property type="entry name" value="PurM-like_N_sf"/>
</dbReference>
<evidence type="ECO:0000313" key="5">
    <source>
        <dbReference type="Proteomes" id="UP000316360"/>
    </source>
</evidence>
<keyword evidence="1" id="KW-0784">Thiamine biosynthesis</keyword>
<comment type="caution">
    <text evidence="4">The sequence shown here is derived from an EMBL/GenBank/DDBJ whole genome shotgun (WGS) entry which is preliminary data.</text>
</comment>
<dbReference type="InterPro" id="IPR010918">
    <property type="entry name" value="PurM-like_C_dom"/>
</dbReference>
<dbReference type="EMBL" id="SOKJ01000397">
    <property type="protein sequence ID" value="TET07857.1"/>
    <property type="molecule type" value="Genomic_DNA"/>
</dbReference>